<accession>A0ABQ6N2U7</accession>
<evidence type="ECO:0000256" key="1">
    <source>
        <dbReference type="SAM" id="MobiDB-lite"/>
    </source>
</evidence>
<feature type="region of interest" description="Disordered" evidence="1">
    <location>
        <begin position="103"/>
        <end position="127"/>
    </location>
</feature>
<dbReference type="EMBL" id="BRYB01002033">
    <property type="protein sequence ID" value="GMI38467.1"/>
    <property type="molecule type" value="Genomic_DNA"/>
</dbReference>
<keyword evidence="3" id="KW-1185">Reference proteome</keyword>
<dbReference type="SUPFAM" id="SSF89919">
    <property type="entry name" value="Ribosome-binding factor A, RbfA"/>
    <property type="match status" value="1"/>
</dbReference>
<evidence type="ECO:0000313" key="2">
    <source>
        <dbReference type="EMBL" id="GMI38467.1"/>
    </source>
</evidence>
<evidence type="ECO:0008006" key="4">
    <source>
        <dbReference type="Google" id="ProtNLM"/>
    </source>
</evidence>
<name>A0ABQ6N2U7_9STRA</name>
<feature type="compositionally biased region" description="Acidic residues" evidence="1">
    <location>
        <begin position="107"/>
        <end position="127"/>
    </location>
</feature>
<feature type="compositionally biased region" description="Basic and acidic residues" evidence="1">
    <location>
        <begin position="56"/>
        <end position="69"/>
    </location>
</feature>
<evidence type="ECO:0000313" key="3">
    <source>
        <dbReference type="Proteomes" id="UP001165060"/>
    </source>
</evidence>
<protein>
    <recommendedName>
        <fullName evidence="4">Ribosome recycling factor domain-containing protein</fullName>
    </recommendedName>
</protein>
<dbReference type="Gene3D" id="3.30.300.20">
    <property type="match status" value="1"/>
</dbReference>
<sequence>MLLSTRPLGRLLRSPPPLSLFAPASSSFHSSALNLGGKKTKRRRDEPSLRALTLDKAADRRDQRVRDQTKAQPYTAPISNSTKKQGEGLFKYASVDAEPSVFFGGADDADDDASDDASSYDDDDDDVESADISAFRSALESASKKRASGNNRGSSVRQQRFESAITKALIEILESRSFPAGGALVYGEDPIEILDTKVSSDLRHATIMYALPSTVPLDEAHEASRVFKRQIEKTGVVRYITGELTRRVRSQFAFRLRFVEGQDKEVEGMLIEGYGGGGKEDVGEQGERMDGLFDSLEEEIDAFERRHGDV</sequence>
<dbReference type="InterPro" id="IPR015946">
    <property type="entry name" value="KH_dom-like_a/b"/>
</dbReference>
<reference evidence="2 3" key="1">
    <citation type="journal article" date="2023" name="Commun. Biol.">
        <title>Genome analysis of Parmales, the sister group of diatoms, reveals the evolutionary specialization of diatoms from phago-mixotrophs to photoautotrophs.</title>
        <authorList>
            <person name="Ban H."/>
            <person name="Sato S."/>
            <person name="Yoshikawa S."/>
            <person name="Yamada K."/>
            <person name="Nakamura Y."/>
            <person name="Ichinomiya M."/>
            <person name="Sato N."/>
            <person name="Blanc-Mathieu R."/>
            <person name="Endo H."/>
            <person name="Kuwata A."/>
            <person name="Ogata H."/>
        </authorList>
    </citation>
    <scope>NUCLEOTIDE SEQUENCE [LARGE SCALE GENOMIC DNA]</scope>
</reference>
<feature type="region of interest" description="Disordered" evidence="1">
    <location>
        <begin position="13"/>
        <end position="82"/>
    </location>
</feature>
<feature type="compositionally biased region" description="Low complexity" evidence="1">
    <location>
        <begin position="13"/>
        <end position="33"/>
    </location>
</feature>
<dbReference type="InterPro" id="IPR023799">
    <property type="entry name" value="RbfA_dom_sf"/>
</dbReference>
<organism evidence="2 3">
    <name type="scientific">Tetraparma gracilis</name>
    <dbReference type="NCBI Taxonomy" id="2962635"/>
    <lineage>
        <taxon>Eukaryota</taxon>
        <taxon>Sar</taxon>
        <taxon>Stramenopiles</taxon>
        <taxon>Ochrophyta</taxon>
        <taxon>Bolidophyceae</taxon>
        <taxon>Parmales</taxon>
        <taxon>Triparmaceae</taxon>
        <taxon>Tetraparma</taxon>
    </lineage>
</organism>
<proteinExistence type="predicted"/>
<gene>
    <name evidence="2" type="ORF">TeGR_g14014</name>
</gene>
<comment type="caution">
    <text evidence="2">The sequence shown here is derived from an EMBL/GenBank/DDBJ whole genome shotgun (WGS) entry which is preliminary data.</text>
</comment>
<dbReference type="Proteomes" id="UP001165060">
    <property type="component" value="Unassembled WGS sequence"/>
</dbReference>